<dbReference type="PANTHER" id="PTHR42834">
    <property type="entry name" value="ENDONUCLEASE/EXONUCLEASE/PHOSPHATASE FAMILY PROTEIN (AFU_ORTHOLOGUE AFUA_3G09210)"/>
    <property type="match status" value="1"/>
</dbReference>
<organism evidence="2 3">
    <name type="scientific">Nonlabens tegetincola</name>
    <dbReference type="NCBI Taxonomy" id="323273"/>
    <lineage>
        <taxon>Bacteria</taxon>
        <taxon>Pseudomonadati</taxon>
        <taxon>Bacteroidota</taxon>
        <taxon>Flavobacteriia</taxon>
        <taxon>Flavobacteriales</taxon>
        <taxon>Flavobacteriaceae</taxon>
        <taxon>Nonlabens</taxon>
    </lineage>
</organism>
<dbReference type="Gene3D" id="3.60.10.10">
    <property type="entry name" value="Endonuclease/exonuclease/phosphatase"/>
    <property type="match status" value="1"/>
</dbReference>
<dbReference type="eggNOG" id="COG2374">
    <property type="taxonomic scope" value="Bacteria"/>
</dbReference>
<dbReference type="RefSeq" id="WP_042276573.1">
    <property type="nucleotide sequence ID" value="NZ_BBML01000001.1"/>
</dbReference>
<proteinExistence type="predicted"/>
<dbReference type="GO" id="GO:0003824">
    <property type="term" value="F:catalytic activity"/>
    <property type="evidence" value="ECO:0007669"/>
    <property type="project" value="InterPro"/>
</dbReference>
<evidence type="ECO:0000313" key="3">
    <source>
        <dbReference type="Proteomes" id="UP000029221"/>
    </source>
</evidence>
<dbReference type="InterPro" id="IPR036691">
    <property type="entry name" value="Endo/exonu/phosph_ase_sf"/>
</dbReference>
<dbReference type="STRING" id="319236.BST91_11710"/>
<comment type="caution">
    <text evidence="2">The sequence shown here is derived from an EMBL/GenBank/DDBJ whole genome shotgun (WGS) entry which is preliminary data.</text>
</comment>
<dbReference type="PANTHER" id="PTHR42834:SF1">
    <property type="entry name" value="ENDONUCLEASE_EXONUCLEASE_PHOSPHATASE FAMILY PROTEIN (AFU_ORTHOLOGUE AFUA_3G09210)"/>
    <property type="match status" value="1"/>
</dbReference>
<dbReference type="Proteomes" id="UP000029221">
    <property type="component" value="Unassembled WGS sequence"/>
</dbReference>
<dbReference type="InterPro" id="IPR005135">
    <property type="entry name" value="Endo/exonuclease/phosphatase"/>
</dbReference>
<protein>
    <recommendedName>
        <fullName evidence="1">Endonuclease/exonuclease/phosphatase domain-containing protein</fullName>
    </recommendedName>
</protein>
<sequence>MSAAIPSHAFEQYTIAFYNLENFFDVINDPNILDDDFTEFGRNEWTPHRYQKKLNRISDCISKIGFEETGKLPVLIGIAEVENKKVIKELLSQPKLSHQNYNFIHYNSPDERGIDVALIYNEDLFTVQHSAPINIELIEENGTKDYTRDILYVKGKLAGMPLDIYVNHWPSRRDGAEETNHKRVEVAKKLIAHINKNDPEKKRYSNTHETHDSHNVIILGDFNDDPENDSIKNVIIPQGFKNVTAPLKTFYRGTLNHQFKWNLFDQIIISQSLENDIPKSLYFSKANIFDDIMLRQWKGKYRGQPSRTFVGRRYKGGYSDHFPVYSVFRRN</sequence>
<keyword evidence="3" id="KW-1185">Reference proteome</keyword>
<dbReference type="SUPFAM" id="SSF56219">
    <property type="entry name" value="DNase I-like"/>
    <property type="match status" value="1"/>
</dbReference>
<name>A0A090QJU9_9FLAO</name>
<reference evidence="2" key="1">
    <citation type="journal article" date="2014" name="Genome Announc.">
        <title>Draft Genome Sequences of Marine Flavobacterium Nonlabens Strains NR17, NR24, NR27, NR32, NR33, and Ara13.</title>
        <authorList>
            <person name="Nakanishi M."/>
            <person name="Meirelles P."/>
            <person name="Suzuki R."/>
            <person name="Takatani N."/>
            <person name="Mino S."/>
            <person name="Suda W."/>
            <person name="Oshima K."/>
            <person name="Hattori M."/>
            <person name="Ohkuma M."/>
            <person name="Hosokawa M."/>
            <person name="Miyashita K."/>
            <person name="Thompson F.L."/>
            <person name="Niwa A."/>
            <person name="Sawabe T."/>
            <person name="Sawabe T."/>
        </authorList>
    </citation>
    <scope>NUCLEOTIDE SEQUENCE [LARGE SCALE GENOMIC DNA]</scope>
    <source>
        <strain evidence="2">JCM 19294</strain>
    </source>
</reference>
<dbReference type="EMBL" id="BBML01000001">
    <property type="protein sequence ID" value="GAK95816.1"/>
    <property type="molecule type" value="Genomic_DNA"/>
</dbReference>
<evidence type="ECO:0000313" key="2">
    <source>
        <dbReference type="EMBL" id="GAK95816.1"/>
    </source>
</evidence>
<dbReference type="Pfam" id="PF19580">
    <property type="entry name" value="Exo_endo_phos_3"/>
    <property type="match status" value="1"/>
</dbReference>
<evidence type="ECO:0000259" key="1">
    <source>
        <dbReference type="Pfam" id="PF19580"/>
    </source>
</evidence>
<feature type="domain" description="Endonuclease/exonuclease/phosphatase" evidence="1">
    <location>
        <begin position="14"/>
        <end position="328"/>
    </location>
</feature>
<gene>
    <name evidence="2" type="ORF">JCM19294_2598</name>
</gene>
<accession>A0A090QJU9</accession>
<dbReference type="AlphaFoldDB" id="A0A090QJU9"/>